<dbReference type="EMBL" id="VLPK01000001">
    <property type="protein sequence ID" value="TSJ42969.1"/>
    <property type="molecule type" value="Genomic_DNA"/>
</dbReference>
<feature type="transmembrane region" description="Helical" evidence="1">
    <location>
        <begin position="12"/>
        <end position="31"/>
    </location>
</feature>
<accession>A0A556MT42</accession>
<organism evidence="2 3">
    <name type="scientific">Mucilaginibacter corticis</name>
    <dbReference type="NCBI Taxonomy" id="2597670"/>
    <lineage>
        <taxon>Bacteria</taxon>
        <taxon>Pseudomonadati</taxon>
        <taxon>Bacteroidota</taxon>
        <taxon>Sphingobacteriia</taxon>
        <taxon>Sphingobacteriales</taxon>
        <taxon>Sphingobacteriaceae</taxon>
        <taxon>Mucilaginibacter</taxon>
    </lineage>
</organism>
<feature type="transmembrane region" description="Helical" evidence="1">
    <location>
        <begin position="51"/>
        <end position="69"/>
    </location>
</feature>
<dbReference type="Proteomes" id="UP000318733">
    <property type="component" value="Unassembled WGS sequence"/>
</dbReference>
<evidence type="ECO:0000256" key="1">
    <source>
        <dbReference type="SAM" id="Phobius"/>
    </source>
</evidence>
<protein>
    <submittedName>
        <fullName evidence="2">Uncharacterized protein</fullName>
    </submittedName>
</protein>
<dbReference type="OrthoDB" id="767369at2"/>
<proteinExistence type="predicted"/>
<dbReference type="AlphaFoldDB" id="A0A556MT42"/>
<gene>
    <name evidence="2" type="ORF">FO440_01900</name>
</gene>
<name>A0A556MT42_9SPHI</name>
<keyword evidence="1" id="KW-0812">Transmembrane</keyword>
<evidence type="ECO:0000313" key="3">
    <source>
        <dbReference type="Proteomes" id="UP000318733"/>
    </source>
</evidence>
<keyword evidence="3" id="KW-1185">Reference proteome</keyword>
<feature type="transmembrane region" description="Helical" evidence="1">
    <location>
        <begin position="158"/>
        <end position="178"/>
    </location>
</feature>
<keyword evidence="1" id="KW-0472">Membrane</keyword>
<evidence type="ECO:0000313" key="2">
    <source>
        <dbReference type="EMBL" id="TSJ42969.1"/>
    </source>
</evidence>
<feature type="transmembrane region" description="Helical" evidence="1">
    <location>
        <begin position="90"/>
        <end position="110"/>
    </location>
</feature>
<keyword evidence="1" id="KW-1133">Transmembrane helix</keyword>
<comment type="caution">
    <text evidence="2">The sequence shown here is derived from an EMBL/GenBank/DDBJ whole genome shotgun (WGS) entry which is preliminary data.</text>
</comment>
<sequence>MKFKTVFTEAAWIIGAYLINFIAVIFFIKPIHVFLPTLNLSFNETGIQIEGQGAFIPTFLVLLALVYFIKEAIQGFKRQLQNYISMVSSFLAILVLFALNYMFNAISMLITGMQQMSKSLAGLAQNLPNEAGDLIQKNIPTSAPPIANMAVVAQKMPLIIIVTQIVLIGMLTIVAICVGRKLNKSPMLDHPFRANV</sequence>
<dbReference type="RefSeq" id="WP_144246534.1">
    <property type="nucleotide sequence ID" value="NZ_VLPK01000001.1"/>
</dbReference>
<reference evidence="2 3" key="1">
    <citation type="submission" date="2019-07" db="EMBL/GenBank/DDBJ databases">
        <authorList>
            <person name="Huq M.A."/>
        </authorList>
    </citation>
    <scope>NUCLEOTIDE SEQUENCE [LARGE SCALE GENOMIC DNA]</scope>
    <source>
        <strain evidence="2 3">MAH-19</strain>
    </source>
</reference>